<dbReference type="NCBIfam" id="TIGR00401">
    <property type="entry name" value="msrA"/>
    <property type="match status" value="1"/>
</dbReference>
<feature type="active site" evidence="4">
    <location>
        <position position="10"/>
    </location>
</feature>
<comment type="catalytic activity">
    <reaction evidence="3 4">
        <text>[thioredoxin]-disulfide + L-methionine + H2O = L-methionine (S)-S-oxide + [thioredoxin]-dithiol</text>
        <dbReference type="Rhea" id="RHEA:19993"/>
        <dbReference type="Rhea" id="RHEA-COMP:10698"/>
        <dbReference type="Rhea" id="RHEA-COMP:10700"/>
        <dbReference type="ChEBI" id="CHEBI:15377"/>
        <dbReference type="ChEBI" id="CHEBI:29950"/>
        <dbReference type="ChEBI" id="CHEBI:50058"/>
        <dbReference type="ChEBI" id="CHEBI:57844"/>
        <dbReference type="ChEBI" id="CHEBI:58772"/>
        <dbReference type="EC" id="1.8.4.11"/>
    </reaction>
</comment>
<dbReference type="HAMAP" id="MF_01401">
    <property type="entry name" value="MsrA"/>
    <property type="match status" value="1"/>
</dbReference>
<dbReference type="SUPFAM" id="SSF55068">
    <property type="entry name" value="Peptide methionine sulfoxide reductase"/>
    <property type="match status" value="1"/>
</dbReference>
<dbReference type="EMBL" id="AANZ01000009">
    <property type="protein sequence ID" value="EAQ80460.1"/>
    <property type="molecule type" value="Genomic_DNA"/>
</dbReference>
<dbReference type="EC" id="1.8.4.11" evidence="4"/>
<dbReference type="OrthoDB" id="4174719at2"/>
<comment type="caution">
    <text evidence="6">The sequence shown here is derived from an EMBL/GenBank/DDBJ whole genome shotgun (WGS) entry which is preliminary data.</text>
</comment>
<dbReference type="RefSeq" id="WP_002655889.1">
    <property type="nucleotide sequence ID" value="NZ_CH672377.1"/>
</dbReference>
<dbReference type="PANTHER" id="PTHR43774:SF1">
    <property type="entry name" value="PEPTIDE METHIONINE SULFOXIDE REDUCTASE MSRA 2"/>
    <property type="match status" value="1"/>
</dbReference>
<dbReference type="GO" id="GO:0033744">
    <property type="term" value="F:L-methionine:thioredoxin-disulfide S-oxidoreductase activity"/>
    <property type="evidence" value="ECO:0007669"/>
    <property type="project" value="RHEA"/>
</dbReference>
<comment type="similarity">
    <text evidence="4">Belongs to the MsrA Met sulfoxide reductase family.</text>
</comment>
<name>A3ZT32_9BACT</name>
<dbReference type="Pfam" id="PF01625">
    <property type="entry name" value="PMSR"/>
    <property type="match status" value="1"/>
</dbReference>
<keyword evidence="1 4" id="KW-0560">Oxidoreductase</keyword>
<evidence type="ECO:0000256" key="1">
    <source>
        <dbReference type="ARBA" id="ARBA00023002"/>
    </source>
</evidence>
<dbReference type="InterPro" id="IPR036509">
    <property type="entry name" value="Met_Sox_Rdtase_MsrA_sf"/>
</dbReference>
<evidence type="ECO:0000259" key="5">
    <source>
        <dbReference type="Pfam" id="PF01625"/>
    </source>
</evidence>
<feature type="domain" description="Peptide methionine sulphoxide reductase MsrA" evidence="5">
    <location>
        <begin position="3"/>
        <end position="155"/>
    </location>
</feature>
<comment type="catalytic activity">
    <reaction evidence="2 4">
        <text>L-methionyl-[protein] + [thioredoxin]-disulfide + H2O = L-methionyl-(S)-S-oxide-[protein] + [thioredoxin]-dithiol</text>
        <dbReference type="Rhea" id="RHEA:14217"/>
        <dbReference type="Rhea" id="RHEA-COMP:10698"/>
        <dbReference type="Rhea" id="RHEA-COMP:10700"/>
        <dbReference type="Rhea" id="RHEA-COMP:12313"/>
        <dbReference type="Rhea" id="RHEA-COMP:12315"/>
        <dbReference type="ChEBI" id="CHEBI:15377"/>
        <dbReference type="ChEBI" id="CHEBI:16044"/>
        <dbReference type="ChEBI" id="CHEBI:29950"/>
        <dbReference type="ChEBI" id="CHEBI:44120"/>
        <dbReference type="ChEBI" id="CHEBI:50058"/>
        <dbReference type="EC" id="1.8.4.11"/>
    </reaction>
</comment>
<gene>
    <name evidence="4" type="primary">msrA</name>
    <name evidence="6" type="ORF">DSM3645_11462</name>
</gene>
<protein>
    <recommendedName>
        <fullName evidence="4">Peptide methionine sulfoxide reductase MsrA</fullName>
        <shortName evidence="4">Protein-methionine-S-oxide reductase</shortName>
        <ecNumber evidence="4">1.8.4.11</ecNumber>
    </recommendedName>
    <alternativeName>
        <fullName evidence="4">Peptide-methionine (S)-S-oxide reductase</fullName>
        <shortName evidence="4">Peptide Met(O) reductase</shortName>
    </alternativeName>
</protein>
<dbReference type="PANTHER" id="PTHR43774">
    <property type="entry name" value="PEPTIDE METHIONINE SULFOXIDE REDUCTASE"/>
    <property type="match status" value="1"/>
</dbReference>
<evidence type="ECO:0000256" key="3">
    <source>
        <dbReference type="ARBA" id="ARBA00048782"/>
    </source>
</evidence>
<dbReference type="Gene3D" id="3.30.1060.10">
    <property type="entry name" value="Peptide methionine sulphoxide reductase MsrA"/>
    <property type="match status" value="1"/>
</dbReference>
<accession>A3ZT32</accession>
<evidence type="ECO:0000256" key="2">
    <source>
        <dbReference type="ARBA" id="ARBA00047806"/>
    </source>
</evidence>
<evidence type="ECO:0000313" key="7">
    <source>
        <dbReference type="Proteomes" id="UP000004358"/>
    </source>
</evidence>
<dbReference type="HOGENOM" id="CLU_031040_10_0_0"/>
<evidence type="ECO:0000313" key="6">
    <source>
        <dbReference type="EMBL" id="EAQ80460.1"/>
    </source>
</evidence>
<reference evidence="6 7" key="1">
    <citation type="submission" date="2006-02" db="EMBL/GenBank/DDBJ databases">
        <authorList>
            <person name="Amann R."/>
            <person name="Ferriera S."/>
            <person name="Johnson J."/>
            <person name="Kravitz S."/>
            <person name="Halpern A."/>
            <person name="Remington K."/>
            <person name="Beeson K."/>
            <person name="Tran B."/>
            <person name="Rogers Y.-H."/>
            <person name="Friedman R."/>
            <person name="Venter J.C."/>
        </authorList>
    </citation>
    <scope>NUCLEOTIDE SEQUENCE [LARGE SCALE GENOMIC DNA]</scope>
    <source>
        <strain evidence="6 7">DSM 3645</strain>
    </source>
</reference>
<dbReference type="Proteomes" id="UP000004358">
    <property type="component" value="Unassembled WGS sequence"/>
</dbReference>
<dbReference type="GO" id="GO:0008113">
    <property type="term" value="F:peptide-methionine (S)-S-oxide reductase activity"/>
    <property type="evidence" value="ECO:0007669"/>
    <property type="project" value="UniProtKB-UniRule"/>
</dbReference>
<dbReference type="AlphaFoldDB" id="A3ZT32"/>
<evidence type="ECO:0000256" key="4">
    <source>
        <dbReference type="HAMAP-Rule" id="MF_01401"/>
    </source>
</evidence>
<proteinExistence type="inferred from homology"/>
<dbReference type="InterPro" id="IPR002569">
    <property type="entry name" value="Met_Sox_Rdtase_MsrA_dom"/>
</dbReference>
<organism evidence="6 7">
    <name type="scientific">Blastopirellula marina DSM 3645</name>
    <dbReference type="NCBI Taxonomy" id="314230"/>
    <lineage>
        <taxon>Bacteria</taxon>
        <taxon>Pseudomonadati</taxon>
        <taxon>Planctomycetota</taxon>
        <taxon>Planctomycetia</taxon>
        <taxon>Pirellulales</taxon>
        <taxon>Pirellulaceae</taxon>
        <taxon>Blastopirellula</taxon>
    </lineage>
</organism>
<comment type="function">
    <text evidence="4">Has an important function as a repair enzyme for proteins that have been inactivated by oxidation. Catalyzes the reversible oxidation-reduction of methionine sulfoxide in proteins to methionine.</text>
</comment>
<dbReference type="STRING" id="314230.DSM3645_11462"/>
<sequence>MAEATFGGGCFWCTEAIFQRLDGVTYVEPGYSGGKTANPTYEAVCRGTTGHAEVIRIEFDPAVVDYESLLEIFFQTHDPTTLNRQGADVGTQYRSVIFYHDAAQKEAAEQFLQQLDAAQAYPSPIVTEISPLTNYFTAENYHQNYFDSHPNQSYCAAVIAPKVDKFRRKFAAKLKEGGA</sequence>
<dbReference type="eggNOG" id="COG0225">
    <property type="taxonomic scope" value="Bacteria"/>
</dbReference>